<comment type="similarity">
    <text evidence="14 16">Belongs to the type III pantothenate kinase family.</text>
</comment>
<dbReference type="SUPFAM" id="SSF53067">
    <property type="entry name" value="Actin-like ATPase domain"/>
    <property type="match status" value="2"/>
</dbReference>
<keyword evidence="11 16" id="KW-0067">ATP-binding</keyword>
<evidence type="ECO:0000313" key="17">
    <source>
        <dbReference type="EMBL" id="AHH03520.1"/>
    </source>
</evidence>
<protein>
    <recommendedName>
        <fullName evidence="15 16">Type III pantothenate kinase</fullName>
        <ecNumber evidence="6 16">2.7.1.33</ecNumber>
    </recommendedName>
    <alternativeName>
        <fullName evidence="16">PanK-III</fullName>
    </alternativeName>
    <alternativeName>
        <fullName evidence="16">Pantothenic acid kinase</fullName>
    </alternativeName>
</protein>
<comment type="subcellular location">
    <subcellularLocation>
        <location evidence="3 16">Cytoplasm</location>
    </subcellularLocation>
</comment>
<dbReference type="NCBIfam" id="TIGR00671">
    <property type="entry name" value="baf"/>
    <property type="match status" value="1"/>
</dbReference>
<dbReference type="NCBIfam" id="NF009863">
    <property type="entry name" value="PRK13326.1"/>
    <property type="match status" value="1"/>
</dbReference>
<keyword evidence="18" id="KW-1185">Reference proteome</keyword>
<evidence type="ECO:0000256" key="2">
    <source>
        <dbReference type="ARBA" id="ARBA00001958"/>
    </source>
</evidence>
<evidence type="ECO:0000256" key="10">
    <source>
        <dbReference type="ARBA" id="ARBA00022777"/>
    </source>
</evidence>
<evidence type="ECO:0000256" key="9">
    <source>
        <dbReference type="ARBA" id="ARBA00022741"/>
    </source>
</evidence>
<dbReference type="InterPro" id="IPR043129">
    <property type="entry name" value="ATPase_NBD"/>
</dbReference>
<keyword evidence="10 16" id="KW-0418">Kinase</keyword>
<evidence type="ECO:0000256" key="15">
    <source>
        <dbReference type="ARBA" id="ARBA00040883"/>
    </source>
</evidence>
<dbReference type="Proteomes" id="UP000019269">
    <property type="component" value="Chromosome"/>
</dbReference>
<comment type="pathway">
    <text evidence="4 16">Cofactor biosynthesis; coenzyme A biosynthesis; CoA from (R)-pantothenate: step 1/5.</text>
</comment>
<keyword evidence="7 16" id="KW-0963">Cytoplasm</keyword>
<evidence type="ECO:0000256" key="7">
    <source>
        <dbReference type="ARBA" id="ARBA00022490"/>
    </source>
</evidence>
<organism evidence="17 18">
    <name type="scientific">Borrelia nietonii YOR</name>
    <dbReference type="NCBI Taxonomy" id="1293576"/>
    <lineage>
        <taxon>Bacteria</taxon>
        <taxon>Pseudomonadati</taxon>
        <taxon>Spirochaetota</taxon>
        <taxon>Spirochaetia</taxon>
        <taxon>Spirochaetales</taxon>
        <taxon>Borreliaceae</taxon>
        <taxon>Borrelia</taxon>
        <taxon>Borrelia nietonii</taxon>
    </lineage>
</organism>
<keyword evidence="9 16" id="KW-0547">Nucleotide-binding</keyword>
<comment type="cofactor">
    <cofactor evidence="2">
        <name>K(+)</name>
        <dbReference type="ChEBI" id="CHEBI:29103"/>
    </cofactor>
</comment>
<gene>
    <name evidence="16" type="primary">coaX</name>
    <name evidence="17" type="ORF">BHY_0569</name>
</gene>
<dbReference type="EC" id="2.7.1.33" evidence="6 16"/>
<feature type="binding site" evidence="16">
    <location>
        <position position="140"/>
    </location>
    <ligand>
        <name>ATP</name>
        <dbReference type="ChEBI" id="CHEBI:30616"/>
    </ligand>
</feature>
<dbReference type="HAMAP" id="MF_01274">
    <property type="entry name" value="Pantothen_kinase_3"/>
    <property type="match status" value="1"/>
</dbReference>
<comment type="catalytic activity">
    <reaction evidence="1 16">
        <text>(R)-pantothenate + ATP = (R)-4'-phosphopantothenate + ADP + H(+)</text>
        <dbReference type="Rhea" id="RHEA:16373"/>
        <dbReference type="ChEBI" id="CHEBI:10986"/>
        <dbReference type="ChEBI" id="CHEBI:15378"/>
        <dbReference type="ChEBI" id="CHEBI:29032"/>
        <dbReference type="ChEBI" id="CHEBI:30616"/>
        <dbReference type="ChEBI" id="CHEBI:456216"/>
        <dbReference type="EC" id="2.7.1.33"/>
    </reaction>
</comment>
<keyword evidence="13 16" id="KW-0173">Coenzyme A biosynthesis</keyword>
<accession>A0ABN4C3K5</accession>
<evidence type="ECO:0000256" key="5">
    <source>
        <dbReference type="ARBA" id="ARBA00011738"/>
    </source>
</evidence>
<dbReference type="GO" id="GO:0004594">
    <property type="term" value="F:pantothenate kinase activity"/>
    <property type="evidence" value="ECO:0007669"/>
    <property type="project" value="UniProtKB-EC"/>
</dbReference>
<dbReference type="CDD" id="cd24015">
    <property type="entry name" value="ASKHA_NBD_PanK-III"/>
    <property type="match status" value="1"/>
</dbReference>
<evidence type="ECO:0000313" key="18">
    <source>
        <dbReference type="Proteomes" id="UP000019269"/>
    </source>
</evidence>
<evidence type="ECO:0000256" key="13">
    <source>
        <dbReference type="ARBA" id="ARBA00022993"/>
    </source>
</evidence>
<name>A0ABN4C3K5_9SPIR</name>
<feature type="active site" description="Proton acceptor" evidence="16">
    <location>
        <position position="116"/>
    </location>
</feature>
<comment type="subunit">
    <text evidence="5 16">Homodimer.</text>
</comment>
<evidence type="ECO:0000256" key="12">
    <source>
        <dbReference type="ARBA" id="ARBA00022958"/>
    </source>
</evidence>
<keyword evidence="8 16" id="KW-0808">Transferase</keyword>
<evidence type="ECO:0000256" key="6">
    <source>
        <dbReference type="ARBA" id="ARBA00012102"/>
    </source>
</evidence>
<comment type="cofactor">
    <cofactor evidence="16">
        <name>NH4(+)</name>
        <dbReference type="ChEBI" id="CHEBI:28938"/>
    </cofactor>
    <cofactor evidence="16">
        <name>K(+)</name>
        <dbReference type="ChEBI" id="CHEBI:29103"/>
    </cofactor>
    <text evidence="16">A monovalent cation. Ammonium or potassium.</text>
</comment>
<reference evidence="17" key="1">
    <citation type="submission" date="2013-02" db="EMBL/GenBank/DDBJ databases">
        <title>Comparative genomics of Borrelia species.</title>
        <authorList>
            <person name="Schwan T.G."/>
            <person name="Raffel S.J."/>
            <person name="Porcella S.F."/>
        </authorList>
    </citation>
    <scope>NUCLEOTIDE SEQUENCE [LARGE SCALE GENOMIC DNA]</scope>
    <source>
        <strain evidence="17">YOR</strain>
    </source>
</reference>
<keyword evidence="12 16" id="KW-0630">Potassium</keyword>
<feature type="binding site" evidence="16">
    <location>
        <position position="137"/>
    </location>
    <ligand>
        <name>K(+)</name>
        <dbReference type="ChEBI" id="CHEBI:29103"/>
    </ligand>
</feature>
<dbReference type="EMBL" id="CP004146">
    <property type="protein sequence ID" value="AHH03520.1"/>
    <property type="molecule type" value="Genomic_DNA"/>
</dbReference>
<sequence>MGILMNKLVGSVQLIIDIGNTSISFALYRLDKMQIYCKLGTKRDLSFKELYKFLKVKFDYKVDQVFVSSVVPIIDTVLINAIVSLYKVNPLFIRFDLSYDLSFNLYNNNRFVLGSDVFANLVGAIEYYNINDALVVDLGTACTIFAISRREGILGGLINGGPFTNLNALIQNAYLLKDFNLAVPKKLLGLSTIDSVNSGVIYQYKYLIEGVYHELMRNYDKEFRLIITGGNSYLVLPLISVDFIANLYLTLEGIRILGNAFKGDY</sequence>
<proteinExistence type="inferred from homology"/>
<evidence type="ECO:0000256" key="14">
    <source>
        <dbReference type="ARBA" id="ARBA00038036"/>
    </source>
</evidence>
<feature type="binding site" evidence="16">
    <location>
        <position position="192"/>
    </location>
    <ligand>
        <name>substrate</name>
    </ligand>
</feature>
<dbReference type="Gene3D" id="3.30.420.40">
    <property type="match status" value="2"/>
</dbReference>
<evidence type="ECO:0000256" key="4">
    <source>
        <dbReference type="ARBA" id="ARBA00005225"/>
    </source>
</evidence>
<dbReference type="PANTHER" id="PTHR34265">
    <property type="entry name" value="TYPE III PANTOTHENATE KINASE"/>
    <property type="match status" value="1"/>
</dbReference>
<dbReference type="Pfam" id="PF03309">
    <property type="entry name" value="Pan_kinase"/>
    <property type="match status" value="1"/>
</dbReference>
<keyword evidence="16" id="KW-0479">Metal-binding</keyword>
<evidence type="ECO:0000256" key="11">
    <source>
        <dbReference type="ARBA" id="ARBA00022840"/>
    </source>
</evidence>
<feature type="binding site" evidence="16">
    <location>
        <begin position="114"/>
        <end position="117"/>
    </location>
    <ligand>
        <name>substrate</name>
    </ligand>
</feature>
<dbReference type="PANTHER" id="PTHR34265:SF1">
    <property type="entry name" value="TYPE III PANTOTHENATE KINASE"/>
    <property type="match status" value="1"/>
</dbReference>
<evidence type="ECO:0000256" key="1">
    <source>
        <dbReference type="ARBA" id="ARBA00001206"/>
    </source>
</evidence>
<evidence type="ECO:0000256" key="8">
    <source>
        <dbReference type="ARBA" id="ARBA00022679"/>
    </source>
</evidence>
<comment type="caution">
    <text evidence="16">Lacks conserved residue(s) required for the propagation of feature annotation.</text>
</comment>
<evidence type="ECO:0000256" key="3">
    <source>
        <dbReference type="ARBA" id="ARBA00004496"/>
    </source>
</evidence>
<evidence type="ECO:0000256" key="16">
    <source>
        <dbReference type="HAMAP-Rule" id="MF_01274"/>
    </source>
</evidence>
<feature type="binding site" evidence="16">
    <location>
        <begin position="17"/>
        <end position="24"/>
    </location>
    <ligand>
        <name>ATP</name>
        <dbReference type="ChEBI" id="CHEBI:30616"/>
    </ligand>
</feature>
<comment type="function">
    <text evidence="16">Catalyzes the phosphorylation of pantothenate (Pan), the first step in CoA biosynthesis.</text>
</comment>
<dbReference type="InterPro" id="IPR004619">
    <property type="entry name" value="Type_III_PanK"/>
</dbReference>